<keyword evidence="2" id="KW-0472">Membrane</keyword>
<protein>
    <submittedName>
        <fullName evidence="3">Uncharacterized protein</fullName>
    </submittedName>
</protein>
<gene>
    <name evidence="3" type="ORF">EV140_0666</name>
</gene>
<reference evidence="3 4" key="1">
    <citation type="journal article" date="2015" name="Stand. Genomic Sci.">
        <title>Genomic Encyclopedia of Bacterial and Archaeal Type Strains, Phase III: the genomes of soil and plant-associated and newly described type strains.</title>
        <authorList>
            <person name="Whitman W.B."/>
            <person name="Woyke T."/>
            <person name="Klenk H.P."/>
            <person name="Zhou Y."/>
            <person name="Lilburn T.G."/>
            <person name="Beck B.J."/>
            <person name="De Vos P."/>
            <person name="Vandamme P."/>
            <person name="Eisen J.A."/>
            <person name="Garrity G."/>
            <person name="Hugenholtz P."/>
            <person name="Kyrpides N.C."/>
        </authorList>
    </citation>
    <scope>NUCLEOTIDE SEQUENCE [LARGE SCALE GENOMIC DNA]</scope>
    <source>
        <strain evidence="3 4">AC4r</strain>
    </source>
</reference>
<dbReference type="AlphaFoldDB" id="A0A4Q7TTW8"/>
<feature type="transmembrane region" description="Helical" evidence="2">
    <location>
        <begin position="109"/>
        <end position="128"/>
    </location>
</feature>
<feature type="region of interest" description="Disordered" evidence="1">
    <location>
        <begin position="67"/>
        <end position="92"/>
    </location>
</feature>
<evidence type="ECO:0000256" key="1">
    <source>
        <dbReference type="SAM" id="MobiDB-lite"/>
    </source>
</evidence>
<evidence type="ECO:0000313" key="3">
    <source>
        <dbReference type="EMBL" id="RZT64416.1"/>
    </source>
</evidence>
<name>A0A4Q7TTW8_9MICO</name>
<keyword evidence="2" id="KW-0812">Transmembrane</keyword>
<evidence type="ECO:0000313" key="4">
    <source>
        <dbReference type="Proteomes" id="UP000292408"/>
    </source>
</evidence>
<comment type="caution">
    <text evidence="3">The sequence shown here is derived from an EMBL/GenBank/DDBJ whole genome shotgun (WGS) entry which is preliminary data.</text>
</comment>
<organism evidence="3 4">
    <name type="scientific">Microcella alkaliphila</name>
    <dbReference type="NCBI Taxonomy" id="279828"/>
    <lineage>
        <taxon>Bacteria</taxon>
        <taxon>Bacillati</taxon>
        <taxon>Actinomycetota</taxon>
        <taxon>Actinomycetes</taxon>
        <taxon>Micrococcales</taxon>
        <taxon>Microbacteriaceae</taxon>
        <taxon>Microcella</taxon>
    </lineage>
</organism>
<keyword evidence="4" id="KW-1185">Reference proteome</keyword>
<dbReference type="Proteomes" id="UP000292408">
    <property type="component" value="Unassembled WGS sequence"/>
</dbReference>
<dbReference type="RefSeq" id="WP_130280975.1">
    <property type="nucleotide sequence ID" value="NZ_SGXT01000011.1"/>
</dbReference>
<evidence type="ECO:0000256" key="2">
    <source>
        <dbReference type="SAM" id="Phobius"/>
    </source>
</evidence>
<sequence>MDETGRGAPAAGDVPDDLDRLDELDRLDDAALRAIAYGRTSSEADRMRADRAARILASRADRAREAEAARAAAAPGAGGATPGDVASAADDVDEGADDRLSWWTRSRRIGVAVFVGALVVGLGLSAVGERVVAALAPDALEVFDEPAPANEQALVTELLGSVGGGEARLLATVDGFEVYALRSGPGGLLFEATTLGPQVCVGARDREQVVRFFFSECVPEPVFREQGIAGVLSGYVFGVLESTPTQSVALVVEWSPRGGLTVRDASEQLIEPVAGRPDTDVVVPAPVPPDGGAAPAEEPALYATLRELPANITVGEQLVPFAGPVELGPAELGAASVNGAELIFFGSVHEGPDDVGSRVCLSAGTTAAFRDLQCVDEAEFVATGVTLRGNGDFATVTITLDPSGEPDVRFN</sequence>
<dbReference type="EMBL" id="SGXT01000011">
    <property type="protein sequence ID" value="RZT64416.1"/>
    <property type="molecule type" value="Genomic_DNA"/>
</dbReference>
<dbReference type="OrthoDB" id="9923626at2"/>
<proteinExistence type="predicted"/>
<keyword evidence="2" id="KW-1133">Transmembrane helix</keyword>
<accession>A0A4Q7TTW8</accession>